<evidence type="ECO:0000313" key="2">
    <source>
        <dbReference type="Proteomes" id="UP000015453"/>
    </source>
</evidence>
<dbReference type="EMBL" id="AUSU01005719">
    <property type="protein sequence ID" value="EPS63065.1"/>
    <property type="molecule type" value="Genomic_DNA"/>
</dbReference>
<dbReference type="AlphaFoldDB" id="S8C8E4"/>
<name>S8C8E4_9LAMI</name>
<protein>
    <submittedName>
        <fullName evidence="1">Uncharacterized protein</fullName>
    </submittedName>
</protein>
<keyword evidence="2" id="KW-1185">Reference proteome</keyword>
<sequence>MAGISTGDDFEDLSNENNEIFDATFDADAVFDIDAGENGKNKLKRKKMACRSTVWNISLEFKHVKSYENMQVAPRQQGKIGTF</sequence>
<comment type="caution">
    <text evidence="1">The sequence shown here is derived from an EMBL/GenBank/DDBJ whole genome shotgun (WGS) entry which is preliminary data.</text>
</comment>
<reference evidence="1 2" key="1">
    <citation type="journal article" date="2013" name="BMC Genomics">
        <title>The miniature genome of a carnivorous plant Genlisea aurea contains a low number of genes and short non-coding sequences.</title>
        <authorList>
            <person name="Leushkin E.V."/>
            <person name="Sutormin R.A."/>
            <person name="Nabieva E.R."/>
            <person name="Penin A.A."/>
            <person name="Kondrashov A.S."/>
            <person name="Logacheva M.D."/>
        </authorList>
    </citation>
    <scope>NUCLEOTIDE SEQUENCE [LARGE SCALE GENOMIC DNA]</scope>
</reference>
<gene>
    <name evidence="1" type="ORF">M569_11722</name>
</gene>
<accession>S8C8E4</accession>
<organism evidence="1 2">
    <name type="scientific">Genlisea aurea</name>
    <dbReference type="NCBI Taxonomy" id="192259"/>
    <lineage>
        <taxon>Eukaryota</taxon>
        <taxon>Viridiplantae</taxon>
        <taxon>Streptophyta</taxon>
        <taxon>Embryophyta</taxon>
        <taxon>Tracheophyta</taxon>
        <taxon>Spermatophyta</taxon>
        <taxon>Magnoliopsida</taxon>
        <taxon>eudicotyledons</taxon>
        <taxon>Gunneridae</taxon>
        <taxon>Pentapetalae</taxon>
        <taxon>asterids</taxon>
        <taxon>lamiids</taxon>
        <taxon>Lamiales</taxon>
        <taxon>Lentibulariaceae</taxon>
        <taxon>Genlisea</taxon>
    </lineage>
</organism>
<dbReference type="Proteomes" id="UP000015453">
    <property type="component" value="Unassembled WGS sequence"/>
</dbReference>
<evidence type="ECO:0000313" key="1">
    <source>
        <dbReference type="EMBL" id="EPS63065.1"/>
    </source>
</evidence>
<proteinExistence type="predicted"/>